<dbReference type="PROSITE" id="PS50222">
    <property type="entry name" value="EF_HAND_2"/>
    <property type="match status" value="1"/>
</dbReference>
<feature type="region of interest" description="Disordered" evidence="2">
    <location>
        <begin position="227"/>
        <end position="285"/>
    </location>
</feature>
<sequence length="345" mass="38652">MLRAQQGPGAQRQEFLEYENVEALDAESMALKGMSDLYVTESCAPGLNNLVQQLNIMEKVDTNKDGLVDLKELTTALSKWRAFFADPESRNDAHPFATAEDIALDFFILMSEDPRRGLNLEQLRLVLQALCFTSRMQFDFVAKWVDELLLLPDPQLSEVDKLAAQEIDAALHADGPELMNSLLQRRTPAMAFRLWDPQARMWIGRGDLAVLLMGYYWHIGEERKYQPSAKKPAGAGMGMSSKRLKSPATKSIMEADLQAHSRRQSTQEEVTRNTGKGSQSYDQSDASGAEHNVIAWLEEQACRTPAQLKYKGYQKLVSAFSERADVPAEEASAHTHSQRFLVAPS</sequence>
<reference evidence="4 5" key="1">
    <citation type="submission" date="2024-06" db="EMBL/GenBank/DDBJ databases">
        <authorList>
            <person name="Kraege A."/>
            <person name="Thomma B."/>
        </authorList>
    </citation>
    <scope>NUCLEOTIDE SEQUENCE [LARGE SCALE GENOMIC DNA]</scope>
</reference>
<name>A0ABP1GH19_9CHLO</name>
<organism evidence="4 5">
    <name type="scientific">Coccomyxa viridis</name>
    <dbReference type="NCBI Taxonomy" id="1274662"/>
    <lineage>
        <taxon>Eukaryota</taxon>
        <taxon>Viridiplantae</taxon>
        <taxon>Chlorophyta</taxon>
        <taxon>core chlorophytes</taxon>
        <taxon>Trebouxiophyceae</taxon>
        <taxon>Trebouxiophyceae incertae sedis</taxon>
        <taxon>Coccomyxaceae</taxon>
        <taxon>Coccomyxa</taxon>
    </lineage>
</organism>
<evidence type="ECO:0000313" key="5">
    <source>
        <dbReference type="Proteomes" id="UP001497392"/>
    </source>
</evidence>
<feature type="region of interest" description="Disordered" evidence="2">
    <location>
        <begin position="324"/>
        <end position="345"/>
    </location>
</feature>
<dbReference type="PROSITE" id="PS00018">
    <property type="entry name" value="EF_HAND_1"/>
    <property type="match status" value="1"/>
</dbReference>
<dbReference type="InterPro" id="IPR011992">
    <property type="entry name" value="EF-hand-dom_pair"/>
</dbReference>
<gene>
    <name evidence="4" type="primary">g13481</name>
    <name evidence="4" type="ORF">VP750_LOCUS11942</name>
</gene>
<evidence type="ECO:0000256" key="2">
    <source>
        <dbReference type="SAM" id="MobiDB-lite"/>
    </source>
</evidence>
<keyword evidence="1" id="KW-0106">Calcium</keyword>
<dbReference type="InterPro" id="IPR018247">
    <property type="entry name" value="EF_Hand_1_Ca_BS"/>
</dbReference>
<dbReference type="Proteomes" id="UP001497392">
    <property type="component" value="Unassembled WGS sequence"/>
</dbReference>
<dbReference type="EMBL" id="CAXHTA020000021">
    <property type="protein sequence ID" value="CAL5230036.1"/>
    <property type="molecule type" value="Genomic_DNA"/>
</dbReference>
<feature type="compositionally biased region" description="Polar residues" evidence="2">
    <location>
        <begin position="272"/>
        <end position="285"/>
    </location>
</feature>
<comment type="caution">
    <text evidence="4">The sequence shown here is derived from an EMBL/GenBank/DDBJ whole genome shotgun (WGS) entry which is preliminary data.</text>
</comment>
<dbReference type="InterPro" id="IPR002048">
    <property type="entry name" value="EF_hand_dom"/>
</dbReference>
<evidence type="ECO:0000256" key="1">
    <source>
        <dbReference type="ARBA" id="ARBA00022837"/>
    </source>
</evidence>
<evidence type="ECO:0000259" key="3">
    <source>
        <dbReference type="PROSITE" id="PS50222"/>
    </source>
</evidence>
<accession>A0ABP1GH19</accession>
<evidence type="ECO:0000313" key="4">
    <source>
        <dbReference type="EMBL" id="CAL5230036.1"/>
    </source>
</evidence>
<proteinExistence type="predicted"/>
<dbReference type="SUPFAM" id="SSF47473">
    <property type="entry name" value="EF-hand"/>
    <property type="match status" value="1"/>
</dbReference>
<protein>
    <submittedName>
        <fullName evidence="4">G13481 protein</fullName>
    </submittedName>
</protein>
<feature type="domain" description="EF-hand" evidence="3">
    <location>
        <begin position="48"/>
        <end position="83"/>
    </location>
</feature>
<keyword evidence="5" id="KW-1185">Reference proteome</keyword>